<dbReference type="Proteomes" id="UP000236621">
    <property type="component" value="Unassembled WGS sequence"/>
</dbReference>
<organism evidence="5 6">
    <name type="scientific">Tolypocladium capitatum</name>
    <dbReference type="NCBI Taxonomy" id="45235"/>
    <lineage>
        <taxon>Eukaryota</taxon>
        <taxon>Fungi</taxon>
        <taxon>Dikarya</taxon>
        <taxon>Ascomycota</taxon>
        <taxon>Pezizomycotina</taxon>
        <taxon>Sordariomycetes</taxon>
        <taxon>Hypocreomycetidae</taxon>
        <taxon>Hypocreales</taxon>
        <taxon>Ophiocordycipitaceae</taxon>
        <taxon>Tolypocladium</taxon>
    </lineage>
</organism>
<feature type="domain" description="N-acetyltransferase" evidence="4">
    <location>
        <begin position="53"/>
        <end position="206"/>
    </location>
</feature>
<dbReference type="OrthoDB" id="630895at2759"/>
<keyword evidence="2" id="KW-0012">Acyltransferase</keyword>
<comment type="similarity">
    <text evidence="3">Belongs to the acetyltransferase family. RimJ subfamily.</text>
</comment>
<dbReference type="PROSITE" id="PS51186">
    <property type="entry name" value="GNAT"/>
    <property type="match status" value="1"/>
</dbReference>
<comment type="caution">
    <text evidence="5">The sequence shown here is derived from an EMBL/GenBank/DDBJ whole genome shotgun (WGS) entry which is preliminary data.</text>
</comment>
<dbReference type="InterPro" id="IPR051531">
    <property type="entry name" value="N-acetyltransferase"/>
</dbReference>
<name>A0A2K3QFR6_9HYPO</name>
<dbReference type="GO" id="GO:0016747">
    <property type="term" value="F:acyltransferase activity, transferring groups other than amino-acyl groups"/>
    <property type="evidence" value="ECO:0007669"/>
    <property type="project" value="InterPro"/>
</dbReference>
<dbReference type="Gene3D" id="3.40.630.30">
    <property type="match status" value="1"/>
</dbReference>
<sequence>MAAPKHRTLAALNPPGAEPGALLLATERLIIRRYVASDAAALAAAASHASVAANLRDRFPSPYTAADAEAFVARHAAGVESRYPLHGAIFVRPGSAGNPSAEPLFVGAVGVVPGDDVYYRGWELGYWLTPSAWGRGYMTEAVRAFTRWVFATWPGLNRLEATVFSKNTRSARTLNKCGFVQEGRRRLAAEKNGEVMDDIVFGLIRSDLGTEQA</sequence>
<dbReference type="InterPro" id="IPR016181">
    <property type="entry name" value="Acyl_CoA_acyltransferase"/>
</dbReference>
<keyword evidence="6" id="KW-1185">Reference proteome</keyword>
<dbReference type="AlphaFoldDB" id="A0A2K3QFR6"/>
<dbReference type="Pfam" id="PF13302">
    <property type="entry name" value="Acetyltransf_3"/>
    <property type="match status" value="1"/>
</dbReference>
<evidence type="ECO:0000256" key="1">
    <source>
        <dbReference type="ARBA" id="ARBA00022679"/>
    </source>
</evidence>
<evidence type="ECO:0000259" key="4">
    <source>
        <dbReference type="PROSITE" id="PS51186"/>
    </source>
</evidence>
<dbReference type="InterPro" id="IPR000182">
    <property type="entry name" value="GNAT_dom"/>
</dbReference>
<keyword evidence="1" id="KW-0808">Transferase</keyword>
<reference evidence="5 6" key="1">
    <citation type="submission" date="2017-08" db="EMBL/GenBank/DDBJ databases">
        <title>Harnessing the power of phylogenomics to disentangle the directionality and signatures of interkingdom host jumping in the parasitic fungal genus Tolypocladium.</title>
        <authorList>
            <person name="Quandt C.A."/>
            <person name="Patterson W."/>
            <person name="Spatafora J.W."/>
        </authorList>
    </citation>
    <scope>NUCLEOTIDE SEQUENCE [LARGE SCALE GENOMIC DNA]</scope>
    <source>
        <strain evidence="5 6">CBS 113982</strain>
    </source>
</reference>
<dbReference type="PANTHER" id="PTHR43792:SF8">
    <property type="entry name" value="[RIBOSOMAL PROTEIN US5]-ALANINE N-ACETYLTRANSFERASE"/>
    <property type="match status" value="1"/>
</dbReference>
<evidence type="ECO:0000256" key="3">
    <source>
        <dbReference type="ARBA" id="ARBA00038502"/>
    </source>
</evidence>
<gene>
    <name evidence="5" type="ORF">TCAP_03702</name>
</gene>
<evidence type="ECO:0000313" key="6">
    <source>
        <dbReference type="Proteomes" id="UP000236621"/>
    </source>
</evidence>
<dbReference type="SUPFAM" id="SSF55729">
    <property type="entry name" value="Acyl-CoA N-acyltransferases (Nat)"/>
    <property type="match status" value="1"/>
</dbReference>
<evidence type="ECO:0000256" key="2">
    <source>
        <dbReference type="ARBA" id="ARBA00023315"/>
    </source>
</evidence>
<accession>A0A2K3QFR6</accession>
<protein>
    <recommendedName>
        <fullName evidence="4">N-acetyltransferase domain-containing protein</fullName>
    </recommendedName>
</protein>
<dbReference type="PANTHER" id="PTHR43792">
    <property type="entry name" value="GNAT FAMILY, PUTATIVE (AFU_ORTHOLOGUE AFUA_3G00765)-RELATED-RELATED"/>
    <property type="match status" value="1"/>
</dbReference>
<evidence type="ECO:0000313" key="5">
    <source>
        <dbReference type="EMBL" id="PNY26372.1"/>
    </source>
</evidence>
<dbReference type="STRING" id="45235.A0A2K3QFR6"/>
<dbReference type="EMBL" id="NRSZ01000560">
    <property type="protein sequence ID" value="PNY26372.1"/>
    <property type="molecule type" value="Genomic_DNA"/>
</dbReference>
<proteinExistence type="inferred from homology"/>